<evidence type="ECO:0000313" key="4">
    <source>
        <dbReference type="Proteomes" id="UP000544122"/>
    </source>
</evidence>
<dbReference type="CDD" id="cd00338">
    <property type="entry name" value="Ser_Recombinase"/>
    <property type="match status" value="1"/>
</dbReference>
<dbReference type="PANTHER" id="PTHR30461">
    <property type="entry name" value="DNA-INVERTASE FROM LAMBDOID PROPHAGE"/>
    <property type="match status" value="1"/>
</dbReference>
<dbReference type="FunFam" id="3.40.50.1390:FF:000008">
    <property type="entry name" value="DNA recombinase"/>
    <property type="match status" value="1"/>
</dbReference>
<dbReference type="SMART" id="SM00857">
    <property type="entry name" value="Resolvase"/>
    <property type="match status" value="1"/>
</dbReference>
<feature type="region of interest" description="Disordered" evidence="1">
    <location>
        <begin position="526"/>
        <end position="573"/>
    </location>
</feature>
<dbReference type="InterPro" id="IPR050639">
    <property type="entry name" value="SSR_resolvase"/>
</dbReference>
<dbReference type="Proteomes" id="UP000544122">
    <property type="component" value="Unassembled WGS sequence"/>
</dbReference>
<dbReference type="AlphaFoldDB" id="A0A7Y4LWQ0"/>
<dbReference type="Gene3D" id="3.90.1750.20">
    <property type="entry name" value="Putative Large Serine Recombinase, Chain B, Domain 2"/>
    <property type="match status" value="1"/>
</dbReference>
<protein>
    <submittedName>
        <fullName evidence="3">Recombinase family protein</fullName>
    </submittedName>
</protein>
<feature type="compositionally biased region" description="Basic and acidic residues" evidence="1">
    <location>
        <begin position="546"/>
        <end position="573"/>
    </location>
</feature>
<dbReference type="InterPro" id="IPR036162">
    <property type="entry name" value="Resolvase-like_N_sf"/>
</dbReference>
<evidence type="ECO:0000256" key="1">
    <source>
        <dbReference type="SAM" id="MobiDB-lite"/>
    </source>
</evidence>
<evidence type="ECO:0000259" key="2">
    <source>
        <dbReference type="SMART" id="SM00857"/>
    </source>
</evidence>
<dbReference type="Pfam" id="PF00239">
    <property type="entry name" value="Resolvase"/>
    <property type="match status" value="1"/>
</dbReference>
<proteinExistence type="predicted"/>
<dbReference type="GO" id="GO:0003677">
    <property type="term" value="F:DNA binding"/>
    <property type="evidence" value="ECO:0007669"/>
    <property type="project" value="InterPro"/>
</dbReference>
<feature type="domain" description="Resolvase/invertase-type recombinase catalytic" evidence="2">
    <location>
        <begin position="22"/>
        <end position="173"/>
    </location>
</feature>
<dbReference type="EMBL" id="JAAVLX010000004">
    <property type="protein sequence ID" value="NOJ40890.1"/>
    <property type="molecule type" value="Genomic_DNA"/>
</dbReference>
<organism evidence="3 4">
    <name type="scientific">Bradyrhizobium australiense</name>
    <dbReference type="NCBI Taxonomy" id="2721161"/>
    <lineage>
        <taxon>Bacteria</taxon>
        <taxon>Pseudomonadati</taxon>
        <taxon>Pseudomonadota</taxon>
        <taxon>Alphaproteobacteria</taxon>
        <taxon>Hyphomicrobiales</taxon>
        <taxon>Nitrobacteraceae</taxon>
        <taxon>Bradyrhizobium</taxon>
    </lineage>
</organism>
<dbReference type="SUPFAM" id="SSF53041">
    <property type="entry name" value="Resolvase-like"/>
    <property type="match status" value="1"/>
</dbReference>
<evidence type="ECO:0000313" key="3">
    <source>
        <dbReference type="EMBL" id="NOJ40890.1"/>
    </source>
</evidence>
<dbReference type="PANTHER" id="PTHR30461:SF23">
    <property type="entry name" value="DNA RECOMBINASE-RELATED"/>
    <property type="match status" value="1"/>
</dbReference>
<dbReference type="Gene3D" id="3.40.50.1390">
    <property type="entry name" value="Resolvase, N-terminal catalytic domain"/>
    <property type="match status" value="1"/>
</dbReference>
<dbReference type="GO" id="GO:0000150">
    <property type="term" value="F:DNA strand exchange activity"/>
    <property type="evidence" value="ECO:0007669"/>
    <property type="project" value="InterPro"/>
</dbReference>
<comment type="caution">
    <text evidence="3">The sequence shown here is derived from an EMBL/GenBank/DDBJ whole genome shotgun (WGS) entry which is preliminary data.</text>
</comment>
<dbReference type="InterPro" id="IPR038109">
    <property type="entry name" value="DNA_bind_recomb_sf"/>
</dbReference>
<accession>A0A7Y4LWQ0</accession>
<name>A0A7Y4LWQ0_9BRAD</name>
<keyword evidence="4" id="KW-1185">Reference proteome</keyword>
<dbReference type="RefSeq" id="WP_171580116.1">
    <property type="nucleotide sequence ID" value="NZ_JAAVLX010000004.1"/>
</dbReference>
<reference evidence="3 4" key="1">
    <citation type="submission" date="2020-03" db="EMBL/GenBank/DDBJ databases">
        <title>Bradyrhizobium diversity isolated from nodules of Indigofera sp.</title>
        <authorList>
            <person name="Klepa M."/>
            <person name="Helene L."/>
            <person name="Hungria M."/>
        </authorList>
    </citation>
    <scope>NUCLEOTIDE SEQUENCE [LARGE SCALE GENOMIC DNA]</scope>
    <source>
        <strain evidence="3 4">WSM 1791</strain>
    </source>
</reference>
<sequence length="573" mass="65158">MVNALVIRRNTQLAKTQKALRAAQYVRMSTDLQRYSIQNQAAAIAAYAQQRNLTIVRTYVDEGRSGVRINGRAGLIELIEDVQSGNTDFDHVLVYDVSRWGRFQDVDESAHYEFICKRNGIKVAYCAEQFDNDGSLLSSIVKNIKRVMAAEYSRELGVKVHAGHCRIAGLGYRVGGPLTFGLHREMVDEKQRSKGKLATGECKALKTDRVRLRLGSEEEVAVVRWIFQQFVVERKTYVEIARQLNRVNVANHHGRPWTDIMIQAILKNENYVGNLVYNRTSRRLGQKLVNNPQHLWVRSAAAVDPMIDQDLFARAQKIMAEQYISIPEDEMLRRLRLTLARKGKLSDGIIRNTAGLPSPQCYVKHFGSIRKAYALIGYKASRDCAWYDARQHWADVLSKLAAQVAEALRTELGLQLHLREDGPSLALNGTRNIISFRVARQPPRKSASRTSQWRAHLRKMRSELFIVPRLNDANKLIQDYVIVPKSDNAKPYLTLSDASLARHRAVRVETLDELIAEVKARFISSGHVAPAKPTPQNKQKKPSQLKKQERSRTALKDRPNFRGHVRESRTARA</sequence>
<gene>
    <name evidence="3" type="ORF">HCN58_14975</name>
</gene>
<dbReference type="InterPro" id="IPR006119">
    <property type="entry name" value="Resolv_N"/>
</dbReference>
<dbReference type="InterPro" id="IPR011109">
    <property type="entry name" value="DNA_bind_recombinase_dom"/>
</dbReference>
<dbReference type="Pfam" id="PF07508">
    <property type="entry name" value="Recombinase"/>
    <property type="match status" value="1"/>
</dbReference>